<dbReference type="KEGG" id="pbb:AKN87_05065"/>
<evidence type="ECO:0000313" key="9">
    <source>
        <dbReference type="EMBL" id="AKX59032.1"/>
    </source>
</evidence>
<protein>
    <recommendedName>
        <fullName evidence="5">protein adenylyltransferase</fullName>
        <ecNumber evidence="5">2.7.7.108</ecNumber>
    </recommendedName>
</protein>
<evidence type="ECO:0000259" key="8">
    <source>
        <dbReference type="PROSITE" id="PS51459"/>
    </source>
</evidence>
<comment type="catalytic activity">
    <reaction evidence="6">
        <text>L-threonyl-[protein] + ATP = 3-O-(5'-adenylyl)-L-threonyl-[protein] + diphosphate</text>
        <dbReference type="Rhea" id="RHEA:54292"/>
        <dbReference type="Rhea" id="RHEA-COMP:11060"/>
        <dbReference type="Rhea" id="RHEA-COMP:13847"/>
        <dbReference type="ChEBI" id="CHEBI:30013"/>
        <dbReference type="ChEBI" id="CHEBI:30616"/>
        <dbReference type="ChEBI" id="CHEBI:33019"/>
        <dbReference type="ChEBI" id="CHEBI:138113"/>
        <dbReference type="EC" id="2.7.7.108"/>
    </reaction>
</comment>
<dbReference type="InterPro" id="IPR036597">
    <property type="entry name" value="Fido-like_dom_sf"/>
</dbReference>
<evidence type="ECO:0000256" key="4">
    <source>
        <dbReference type="ARBA" id="ARBA00022840"/>
    </source>
</evidence>
<dbReference type="GO" id="GO:0051302">
    <property type="term" value="P:regulation of cell division"/>
    <property type="evidence" value="ECO:0007669"/>
    <property type="project" value="TreeGrafter"/>
</dbReference>
<proteinExistence type="predicted"/>
<feature type="domain" description="Fido" evidence="8">
    <location>
        <begin position="59"/>
        <end position="198"/>
    </location>
</feature>
<dbReference type="PROSITE" id="PS51459">
    <property type="entry name" value="FIDO"/>
    <property type="match status" value="1"/>
</dbReference>
<evidence type="ECO:0000256" key="5">
    <source>
        <dbReference type="ARBA" id="ARBA00034531"/>
    </source>
</evidence>
<dbReference type="GO" id="GO:0005524">
    <property type="term" value="F:ATP binding"/>
    <property type="evidence" value="ECO:0007669"/>
    <property type="project" value="UniProtKB-KW"/>
</dbReference>
<dbReference type="EC" id="2.7.7.108" evidence="5"/>
<dbReference type="SUPFAM" id="SSF140931">
    <property type="entry name" value="Fic-like"/>
    <property type="match status" value="1"/>
</dbReference>
<accession>A0A0K1XCX7</accession>
<evidence type="ECO:0000256" key="6">
    <source>
        <dbReference type="ARBA" id="ARBA00047939"/>
    </source>
</evidence>
<dbReference type="AlphaFoldDB" id="A0A0K1XCX7"/>
<dbReference type="Proteomes" id="UP000063953">
    <property type="component" value="Chromosome"/>
</dbReference>
<dbReference type="PANTHER" id="PTHR39560:SF1">
    <property type="entry name" value="PROTEIN ADENYLYLTRANSFERASE FIC-RELATED"/>
    <property type="match status" value="1"/>
</dbReference>
<evidence type="ECO:0000256" key="7">
    <source>
        <dbReference type="ARBA" id="ARBA00048696"/>
    </source>
</evidence>
<dbReference type="GO" id="GO:0070733">
    <property type="term" value="F:AMPylase activity"/>
    <property type="evidence" value="ECO:0007669"/>
    <property type="project" value="UniProtKB-EC"/>
</dbReference>
<gene>
    <name evidence="9" type="ORF">AKN88_03060</name>
</gene>
<dbReference type="InterPro" id="IPR003812">
    <property type="entry name" value="Fido"/>
</dbReference>
<keyword evidence="2" id="KW-0548">Nucleotidyltransferase</keyword>
<keyword evidence="1" id="KW-0808">Transferase</keyword>
<evidence type="ECO:0000313" key="10">
    <source>
        <dbReference type="Proteomes" id="UP000063953"/>
    </source>
</evidence>
<sequence length="207" mass="23323">MEGYENYDLQEEDPYLQANSTCLINCLNIQDTKLLNEAEQEGVAINLAELIKSPIAGDFNLAHLSAIHQALFADIYPWAGQVRLTEISKGGQLFLPYQLIEKVANEIFSELHAENLLANLAKPALIQRVAYYFGRINAIHAFREGNGRTQRVFFDQLVALHGYAFEWAAVSGEKMAQACLAARQREPSYQLLVNLFKLHLKALNSLR</sequence>
<reference evidence="9 10" key="1">
    <citation type="journal article" date="2015" name="Genome Announc.">
        <title>Genome Sequences of Oblitimonas alkaliphila gen. nov. sp. nov. (Proposed), a Novel Bacterium of the Pseudomonadaceae Family.</title>
        <authorList>
            <person name="Lauer A.C."/>
            <person name="Nicholson A.C."/>
            <person name="Humrighouse B.W."/>
            <person name="Emery B."/>
            <person name="Drobish A."/>
            <person name="Juieng P."/>
            <person name="Loparev V."/>
            <person name="McQuiston J.R."/>
        </authorList>
    </citation>
    <scope>NUCLEOTIDE SEQUENCE [LARGE SCALE GENOMIC DNA]</scope>
    <source>
        <strain evidence="9 10">E5571</strain>
    </source>
</reference>
<keyword evidence="4" id="KW-0067">ATP-binding</keyword>
<dbReference type="STRING" id="1697053.AKN87_05065"/>
<dbReference type="GeneID" id="93983635"/>
<name>A0A0K1XCX7_9GAMM</name>
<organism evidence="9 10">
    <name type="scientific">Thiopseudomonas alkaliphila</name>
    <dbReference type="NCBI Taxonomy" id="1697053"/>
    <lineage>
        <taxon>Bacteria</taxon>
        <taxon>Pseudomonadati</taxon>
        <taxon>Pseudomonadota</taxon>
        <taxon>Gammaproteobacteria</taxon>
        <taxon>Pseudomonadales</taxon>
        <taxon>Pseudomonadaceae</taxon>
        <taxon>Thiopseudomonas</taxon>
    </lineage>
</organism>
<dbReference type="Pfam" id="PF02661">
    <property type="entry name" value="Fic"/>
    <property type="match status" value="1"/>
</dbReference>
<dbReference type="RefSeq" id="WP_053100032.1">
    <property type="nucleotide sequence ID" value="NZ_CP012358.1"/>
</dbReference>
<keyword evidence="10" id="KW-1185">Reference proteome</keyword>
<dbReference type="Gene3D" id="1.10.3290.10">
    <property type="entry name" value="Fido-like domain"/>
    <property type="match status" value="1"/>
</dbReference>
<evidence type="ECO:0000256" key="1">
    <source>
        <dbReference type="ARBA" id="ARBA00022679"/>
    </source>
</evidence>
<keyword evidence="3" id="KW-0547">Nucleotide-binding</keyword>
<evidence type="ECO:0000256" key="3">
    <source>
        <dbReference type="ARBA" id="ARBA00022741"/>
    </source>
</evidence>
<dbReference type="PANTHER" id="PTHR39560">
    <property type="entry name" value="PROTEIN ADENYLYLTRANSFERASE FIC-RELATED"/>
    <property type="match status" value="1"/>
</dbReference>
<evidence type="ECO:0000256" key="2">
    <source>
        <dbReference type="ARBA" id="ARBA00022695"/>
    </source>
</evidence>
<comment type="catalytic activity">
    <reaction evidence="7">
        <text>L-tyrosyl-[protein] + ATP = O-(5'-adenylyl)-L-tyrosyl-[protein] + diphosphate</text>
        <dbReference type="Rhea" id="RHEA:54288"/>
        <dbReference type="Rhea" id="RHEA-COMP:10136"/>
        <dbReference type="Rhea" id="RHEA-COMP:13846"/>
        <dbReference type="ChEBI" id="CHEBI:30616"/>
        <dbReference type="ChEBI" id="CHEBI:33019"/>
        <dbReference type="ChEBI" id="CHEBI:46858"/>
        <dbReference type="ChEBI" id="CHEBI:83624"/>
        <dbReference type="EC" id="2.7.7.108"/>
    </reaction>
</comment>
<dbReference type="EMBL" id="CP012365">
    <property type="protein sequence ID" value="AKX59032.1"/>
    <property type="molecule type" value="Genomic_DNA"/>
</dbReference>